<evidence type="ECO:0000256" key="2">
    <source>
        <dbReference type="ARBA" id="ARBA00022448"/>
    </source>
</evidence>
<dbReference type="Pfam" id="PF07664">
    <property type="entry name" value="FeoB_C"/>
    <property type="match status" value="1"/>
</dbReference>
<evidence type="ECO:0000256" key="15">
    <source>
        <dbReference type="PIRSR" id="PIRSR603373-2"/>
    </source>
</evidence>
<dbReference type="GO" id="GO:0005525">
    <property type="term" value="F:GTP binding"/>
    <property type="evidence" value="ECO:0007669"/>
    <property type="project" value="UniProtKB-KW"/>
</dbReference>
<evidence type="ECO:0000256" key="11">
    <source>
        <dbReference type="ARBA" id="ARBA00023134"/>
    </source>
</evidence>
<comment type="caution">
    <text evidence="18">The sequence shown here is derived from an EMBL/GenBank/DDBJ whole genome shotgun (WGS) entry which is preliminary data.</text>
</comment>
<accession>A0A235BXD8</accession>
<protein>
    <recommendedName>
        <fullName evidence="13 16">Ferrous iron transport protein B</fullName>
    </recommendedName>
</protein>
<evidence type="ECO:0000256" key="3">
    <source>
        <dbReference type="ARBA" id="ARBA00022475"/>
    </source>
</evidence>
<feature type="binding site" evidence="15">
    <location>
        <position position="23"/>
    </location>
    <ligand>
        <name>Mg(2+)</name>
        <dbReference type="ChEBI" id="CHEBI:18420"/>
        <label>2</label>
    </ligand>
</feature>
<evidence type="ECO:0000256" key="4">
    <source>
        <dbReference type="ARBA" id="ARBA00022496"/>
    </source>
</evidence>
<evidence type="ECO:0000256" key="6">
    <source>
        <dbReference type="ARBA" id="ARBA00022692"/>
    </source>
</evidence>
<feature type="domain" description="FeoB-type G" evidence="17">
    <location>
        <begin position="5"/>
        <end position="167"/>
    </location>
</feature>
<organism evidence="18 19">
    <name type="scientific">candidate division WOR-3 bacterium JGI_Cruoil_03_51_56</name>
    <dbReference type="NCBI Taxonomy" id="1973747"/>
    <lineage>
        <taxon>Bacteria</taxon>
        <taxon>Bacteria division WOR-3</taxon>
    </lineage>
</organism>
<evidence type="ECO:0000256" key="1">
    <source>
        <dbReference type="ARBA" id="ARBA00004429"/>
    </source>
</evidence>
<name>A0A235BXD8_UNCW3</name>
<keyword evidence="9 16" id="KW-0408">Iron</keyword>
<feature type="transmembrane region" description="Helical" evidence="16">
    <location>
        <begin position="616"/>
        <end position="637"/>
    </location>
</feature>
<dbReference type="PROSITE" id="PS51711">
    <property type="entry name" value="G_FEOB"/>
    <property type="match status" value="1"/>
</dbReference>
<dbReference type="Gene3D" id="3.40.50.300">
    <property type="entry name" value="P-loop containing nucleotide triphosphate hydrolases"/>
    <property type="match status" value="1"/>
</dbReference>
<feature type="binding site" evidence="15">
    <location>
        <position position="26"/>
    </location>
    <ligand>
        <name>Mg(2+)</name>
        <dbReference type="ChEBI" id="CHEBI:18420"/>
        <label>2</label>
    </ligand>
</feature>
<evidence type="ECO:0000256" key="8">
    <source>
        <dbReference type="ARBA" id="ARBA00022989"/>
    </source>
</evidence>
<gene>
    <name evidence="18" type="primary">feoB</name>
    <name evidence="18" type="ORF">CH330_03400</name>
</gene>
<evidence type="ECO:0000259" key="17">
    <source>
        <dbReference type="PROSITE" id="PS51711"/>
    </source>
</evidence>
<dbReference type="Pfam" id="PF17910">
    <property type="entry name" value="FeoB_Cyto"/>
    <property type="match status" value="1"/>
</dbReference>
<feature type="binding site" evidence="14">
    <location>
        <begin position="58"/>
        <end position="61"/>
    </location>
    <ligand>
        <name>GTP</name>
        <dbReference type="ChEBI" id="CHEBI:37565"/>
        <label>1</label>
    </ligand>
</feature>
<dbReference type="NCBIfam" id="TIGR00437">
    <property type="entry name" value="feoB"/>
    <property type="match status" value="1"/>
</dbReference>
<feature type="binding site" evidence="14">
    <location>
        <begin position="12"/>
        <end position="19"/>
    </location>
    <ligand>
        <name>GTP</name>
        <dbReference type="ChEBI" id="CHEBI:37565"/>
        <label>1</label>
    </ligand>
</feature>
<dbReference type="InterPro" id="IPR011640">
    <property type="entry name" value="Fe2_transport_prot_B_C"/>
</dbReference>
<dbReference type="InterPro" id="IPR041069">
    <property type="entry name" value="FeoB_Cyto"/>
</dbReference>
<comment type="similarity">
    <text evidence="16">Belongs to the TRAFAC class TrmE-Era-EngA-EngB-Septin-like GTPase superfamily. FeoB GTPase (TC 9.A.8) family.</text>
</comment>
<dbReference type="PANTHER" id="PTHR43185">
    <property type="entry name" value="FERROUS IRON TRANSPORT PROTEIN B"/>
    <property type="match status" value="1"/>
</dbReference>
<feature type="binding site" evidence="14">
    <location>
        <begin position="37"/>
        <end position="41"/>
    </location>
    <ligand>
        <name>GTP</name>
        <dbReference type="ChEBI" id="CHEBI:37565"/>
        <label>1</label>
    </ligand>
</feature>
<dbReference type="GO" id="GO:0005886">
    <property type="term" value="C:plasma membrane"/>
    <property type="evidence" value="ECO:0007669"/>
    <property type="project" value="UniProtKB-SubCell"/>
</dbReference>
<feature type="binding site" evidence="15">
    <location>
        <position position="24"/>
    </location>
    <ligand>
        <name>Mg(2+)</name>
        <dbReference type="ChEBI" id="CHEBI:18420"/>
        <label>2</label>
    </ligand>
</feature>
<feature type="transmembrane region" description="Helical" evidence="16">
    <location>
        <begin position="429"/>
        <end position="455"/>
    </location>
</feature>
<keyword evidence="12 16" id="KW-0472">Membrane</keyword>
<keyword evidence="15" id="KW-0479">Metal-binding</keyword>
<keyword evidence="10" id="KW-0406">Ion transport</keyword>
<feature type="transmembrane region" description="Helical" evidence="16">
    <location>
        <begin position="461"/>
        <end position="481"/>
    </location>
</feature>
<dbReference type="EMBL" id="NOZP01000063">
    <property type="protein sequence ID" value="OYD16215.1"/>
    <property type="molecule type" value="Genomic_DNA"/>
</dbReference>
<evidence type="ECO:0000256" key="5">
    <source>
        <dbReference type="ARBA" id="ARBA00022519"/>
    </source>
</evidence>
<evidence type="ECO:0000256" key="13">
    <source>
        <dbReference type="NCBIfam" id="TIGR00437"/>
    </source>
</evidence>
<evidence type="ECO:0000256" key="14">
    <source>
        <dbReference type="PIRSR" id="PIRSR603373-1"/>
    </source>
</evidence>
<keyword evidence="2 16" id="KW-0813">Transport</keyword>
<keyword evidence="11 14" id="KW-0342">GTP-binding</keyword>
<feature type="transmembrane region" description="Helical" evidence="16">
    <location>
        <begin position="644"/>
        <end position="666"/>
    </location>
</feature>
<dbReference type="InterPro" id="IPR030389">
    <property type="entry name" value="G_FEOB_dom"/>
</dbReference>
<dbReference type="InterPro" id="IPR003373">
    <property type="entry name" value="Fe2_transport_prot-B"/>
</dbReference>
<sequence>MVGKPIKIALAGNPNSGKTTVFNALTGSRQYVGNWPGVTVEKKEGKFRFENHEVTVVDLPGTYSLSAYSLDEKVARDFLVNEKPDAVVVVVDASNLERNLYLVAQLLELGAKVIVDLNMMDVAKSRGIMIDTQKLEQILGVKVVGTVASRGTGLDRLRRMIHDIRKDEPPPGFRILYGRDFEAALDGLSGLIEEHGLTRSVSARWRALKLLEGDATELKLLETNPDAEAVRVELNQIRTKLEHKYGYDVETAIVERRYGYLNGVVKECTHRKPGVAGRLTMSDKIDKVVTNRWVGIPIFLLLMWGTFQLVFKLGDPLVGYIEALFEWFGGVVSTTLASSPAWLSSLMVDGLINGIGSVLVFIPNIVILFLVISLLEDSGYMARAAFVMDRFMHALGLHGKSFIPMIIGFGCNVPAIMATRTLESRKDRILTILVNPLMSCSARLPIYTLFTAAFFSRNQGLVVFSLYLMGIVLAIAMARIFKGIFFKHEVAPLIMELPPYHLPSIRGVLTHMWERASLFVRKAGTIIAGVVVLVWLLASLPWGVEYASQASIIGKIGVFIAPIFSPAGFGNWQAAVSLTFGILAKEVVVGTMGTLYGVGKEGLTAIVSGQFTPLSAYAFMAMSLLYIPCIASIAAIWRETNWKWTLLTVGYTLVLGWLVAVLIYQVGSLLT</sequence>
<dbReference type="Proteomes" id="UP000215559">
    <property type="component" value="Unassembled WGS sequence"/>
</dbReference>
<keyword evidence="4 16" id="KW-0410">Iron transport</keyword>
<dbReference type="CDD" id="cd01879">
    <property type="entry name" value="FeoB"/>
    <property type="match status" value="1"/>
</dbReference>
<keyword evidence="3" id="KW-1003">Cell membrane</keyword>
<dbReference type="InterPro" id="IPR050860">
    <property type="entry name" value="FeoB_GTPase"/>
</dbReference>
<dbReference type="PANTHER" id="PTHR43185:SF1">
    <property type="entry name" value="FE(2+) TRANSPORTER FEOB"/>
    <property type="match status" value="1"/>
</dbReference>
<dbReference type="AlphaFoldDB" id="A0A235BXD8"/>
<keyword evidence="6 16" id="KW-0812">Transmembrane</keyword>
<feature type="transmembrane region" description="Helical" evidence="16">
    <location>
        <begin position="546"/>
        <end position="564"/>
    </location>
</feature>
<keyword evidence="7 14" id="KW-0547">Nucleotide-binding</keyword>
<dbReference type="Gene3D" id="1.10.287.1770">
    <property type="match status" value="1"/>
</dbReference>
<dbReference type="FunFam" id="3.40.50.300:FF:000426">
    <property type="entry name" value="Ferrous iron transport protein B"/>
    <property type="match status" value="1"/>
</dbReference>
<keyword evidence="8 16" id="KW-1133">Transmembrane helix</keyword>
<dbReference type="Pfam" id="PF02421">
    <property type="entry name" value="FeoB_N"/>
    <property type="match status" value="1"/>
</dbReference>
<evidence type="ECO:0000256" key="10">
    <source>
        <dbReference type="ARBA" id="ARBA00023065"/>
    </source>
</evidence>
<dbReference type="Pfam" id="PF07670">
    <property type="entry name" value="Gate"/>
    <property type="match status" value="2"/>
</dbReference>
<feature type="transmembrane region" description="Helical" evidence="16">
    <location>
        <begin position="317"/>
        <end position="338"/>
    </location>
</feature>
<dbReference type="SUPFAM" id="SSF52540">
    <property type="entry name" value="P-loop containing nucleoside triphosphate hydrolases"/>
    <property type="match status" value="1"/>
</dbReference>
<dbReference type="InterPro" id="IPR011642">
    <property type="entry name" value="Gate_dom"/>
</dbReference>
<feature type="transmembrane region" description="Helical" evidence="16">
    <location>
        <begin position="576"/>
        <end position="596"/>
    </location>
</feature>
<evidence type="ECO:0000313" key="19">
    <source>
        <dbReference type="Proteomes" id="UP000215559"/>
    </source>
</evidence>
<feature type="binding site" evidence="14">
    <location>
        <begin position="118"/>
        <end position="121"/>
    </location>
    <ligand>
        <name>GTP</name>
        <dbReference type="ChEBI" id="CHEBI:37565"/>
        <label>1</label>
    </ligand>
</feature>
<evidence type="ECO:0000256" key="16">
    <source>
        <dbReference type="RuleBase" id="RU362098"/>
    </source>
</evidence>
<dbReference type="InterPro" id="IPR027417">
    <property type="entry name" value="P-loop_NTPase"/>
</dbReference>
<evidence type="ECO:0000256" key="12">
    <source>
        <dbReference type="ARBA" id="ARBA00023136"/>
    </source>
</evidence>
<comment type="function">
    <text evidence="16">Probable transporter of a GTP-driven Fe(2+) uptake system.</text>
</comment>
<feature type="transmembrane region" description="Helical" evidence="16">
    <location>
        <begin position="293"/>
        <end position="311"/>
    </location>
</feature>
<keyword evidence="15" id="KW-0460">Magnesium</keyword>
<dbReference type="GO" id="GO:0046872">
    <property type="term" value="F:metal ion binding"/>
    <property type="evidence" value="ECO:0007669"/>
    <property type="project" value="UniProtKB-KW"/>
</dbReference>
<evidence type="ECO:0000313" key="18">
    <source>
        <dbReference type="EMBL" id="OYD16215.1"/>
    </source>
</evidence>
<evidence type="ECO:0000256" key="7">
    <source>
        <dbReference type="ARBA" id="ARBA00022741"/>
    </source>
</evidence>
<dbReference type="GO" id="GO:0015093">
    <property type="term" value="F:ferrous iron transmembrane transporter activity"/>
    <property type="evidence" value="ECO:0007669"/>
    <property type="project" value="UniProtKB-UniRule"/>
</dbReference>
<evidence type="ECO:0000256" key="9">
    <source>
        <dbReference type="ARBA" id="ARBA00023004"/>
    </source>
</evidence>
<feature type="transmembrane region" description="Helical" evidence="16">
    <location>
        <begin position="350"/>
        <end position="375"/>
    </location>
</feature>
<comment type="subcellular location">
    <subcellularLocation>
        <location evidence="1 16">Cell inner membrane</location>
        <topology evidence="1 16">Multi-pass membrane protein</topology>
    </subcellularLocation>
</comment>
<reference evidence="18 19" key="1">
    <citation type="submission" date="2017-07" db="EMBL/GenBank/DDBJ databases">
        <title>Recovery of genomes from metagenomes via a dereplication, aggregation, and scoring strategy.</title>
        <authorList>
            <person name="Sieber C.M."/>
            <person name="Probst A.J."/>
            <person name="Sharrar A."/>
            <person name="Thomas B.C."/>
            <person name="Hess M."/>
            <person name="Tringe S.G."/>
            <person name="Banfield J.F."/>
        </authorList>
    </citation>
    <scope>NUCLEOTIDE SEQUENCE [LARGE SCALE GENOMIC DNA]</scope>
    <source>
        <strain evidence="18">JGI_Cruoil_03_51_56</strain>
    </source>
</reference>
<feature type="transmembrane region" description="Helical" evidence="16">
    <location>
        <begin position="519"/>
        <end position="540"/>
    </location>
</feature>
<feature type="binding site" evidence="15">
    <location>
        <position position="27"/>
    </location>
    <ligand>
        <name>Mg(2+)</name>
        <dbReference type="ChEBI" id="CHEBI:18420"/>
        <label>2</label>
    </ligand>
</feature>
<proteinExistence type="inferred from homology"/>
<feature type="transmembrane region" description="Helical" evidence="16">
    <location>
        <begin position="395"/>
        <end position="417"/>
    </location>
</feature>
<keyword evidence="5" id="KW-0997">Cell inner membrane</keyword>